<accession>A0A0C3DI41</accession>
<reference evidence="3" key="2">
    <citation type="submission" date="2015-01" db="EMBL/GenBank/DDBJ databases">
        <title>Evolutionary Origins and Diversification of the Mycorrhizal Mutualists.</title>
        <authorList>
            <consortium name="DOE Joint Genome Institute"/>
            <consortium name="Mycorrhizal Genomics Consortium"/>
            <person name="Kohler A."/>
            <person name="Kuo A."/>
            <person name="Nagy L.G."/>
            <person name="Floudas D."/>
            <person name="Copeland A."/>
            <person name="Barry K.W."/>
            <person name="Cichocki N."/>
            <person name="Veneault-Fourrey C."/>
            <person name="LaButti K."/>
            <person name="Lindquist E.A."/>
            <person name="Lipzen A."/>
            <person name="Lundell T."/>
            <person name="Morin E."/>
            <person name="Murat C."/>
            <person name="Riley R."/>
            <person name="Ohm R."/>
            <person name="Sun H."/>
            <person name="Tunlid A."/>
            <person name="Henrissat B."/>
            <person name="Grigoriev I.V."/>
            <person name="Hibbett D.S."/>
            <person name="Martin F."/>
        </authorList>
    </citation>
    <scope>NUCLEOTIDE SEQUENCE [LARGE SCALE GENOMIC DNA]</scope>
    <source>
        <strain evidence="3">Foug A</strain>
    </source>
</reference>
<evidence type="ECO:0000313" key="3">
    <source>
        <dbReference type="Proteomes" id="UP000053989"/>
    </source>
</evidence>
<feature type="region of interest" description="Disordered" evidence="1">
    <location>
        <begin position="27"/>
        <end position="54"/>
    </location>
</feature>
<dbReference type="Proteomes" id="UP000053989">
    <property type="component" value="Unassembled WGS sequence"/>
</dbReference>
<evidence type="ECO:0000256" key="1">
    <source>
        <dbReference type="SAM" id="MobiDB-lite"/>
    </source>
</evidence>
<gene>
    <name evidence="2" type="ORF">SCLCIDRAFT_26713</name>
</gene>
<dbReference type="InParanoid" id="A0A0C3DI41"/>
<dbReference type="AlphaFoldDB" id="A0A0C3DI41"/>
<feature type="compositionally biased region" description="Acidic residues" evidence="1">
    <location>
        <begin position="70"/>
        <end position="80"/>
    </location>
</feature>
<organism evidence="2 3">
    <name type="scientific">Scleroderma citrinum Foug A</name>
    <dbReference type="NCBI Taxonomy" id="1036808"/>
    <lineage>
        <taxon>Eukaryota</taxon>
        <taxon>Fungi</taxon>
        <taxon>Dikarya</taxon>
        <taxon>Basidiomycota</taxon>
        <taxon>Agaricomycotina</taxon>
        <taxon>Agaricomycetes</taxon>
        <taxon>Agaricomycetidae</taxon>
        <taxon>Boletales</taxon>
        <taxon>Sclerodermatineae</taxon>
        <taxon>Sclerodermataceae</taxon>
        <taxon>Scleroderma</taxon>
    </lineage>
</organism>
<keyword evidence="3" id="KW-1185">Reference proteome</keyword>
<sequence length="115" mass="12560">MFCHFTGIGVGHKIQYPIQAGSGVPHVDNECNSEGDEELDLDDEGDCTSTGGCGMDDMIVDQAGISWNLEENDSEKDDLEFGTASEAKYEHKFEDSEVDLEDDNGATSDDEDARF</sequence>
<feature type="compositionally biased region" description="Acidic residues" evidence="1">
    <location>
        <begin position="96"/>
        <end position="115"/>
    </location>
</feature>
<feature type="compositionally biased region" description="Acidic residues" evidence="1">
    <location>
        <begin position="31"/>
        <end position="46"/>
    </location>
</feature>
<name>A0A0C3DI41_9AGAM</name>
<protein>
    <submittedName>
        <fullName evidence="2">Uncharacterized protein</fullName>
    </submittedName>
</protein>
<reference evidence="2 3" key="1">
    <citation type="submission" date="2014-04" db="EMBL/GenBank/DDBJ databases">
        <authorList>
            <consortium name="DOE Joint Genome Institute"/>
            <person name="Kuo A."/>
            <person name="Kohler A."/>
            <person name="Nagy L.G."/>
            <person name="Floudas D."/>
            <person name="Copeland A."/>
            <person name="Barry K.W."/>
            <person name="Cichocki N."/>
            <person name="Veneault-Fourrey C."/>
            <person name="LaButti K."/>
            <person name="Lindquist E.A."/>
            <person name="Lipzen A."/>
            <person name="Lundell T."/>
            <person name="Morin E."/>
            <person name="Murat C."/>
            <person name="Sun H."/>
            <person name="Tunlid A."/>
            <person name="Henrissat B."/>
            <person name="Grigoriev I.V."/>
            <person name="Hibbett D.S."/>
            <person name="Martin F."/>
            <person name="Nordberg H.P."/>
            <person name="Cantor M.N."/>
            <person name="Hua S.X."/>
        </authorList>
    </citation>
    <scope>NUCLEOTIDE SEQUENCE [LARGE SCALE GENOMIC DNA]</scope>
    <source>
        <strain evidence="2 3">Foug A</strain>
    </source>
</reference>
<dbReference type="HOGENOM" id="CLU_2110431_0_0_1"/>
<feature type="region of interest" description="Disordered" evidence="1">
    <location>
        <begin position="70"/>
        <end position="115"/>
    </location>
</feature>
<dbReference type="EMBL" id="KN822063">
    <property type="protein sequence ID" value="KIM60375.1"/>
    <property type="molecule type" value="Genomic_DNA"/>
</dbReference>
<proteinExistence type="predicted"/>
<evidence type="ECO:0000313" key="2">
    <source>
        <dbReference type="EMBL" id="KIM60375.1"/>
    </source>
</evidence>